<evidence type="ECO:0000313" key="1">
    <source>
        <dbReference type="EMBL" id="KWW99388.1"/>
    </source>
</evidence>
<organism evidence="1 2">
    <name type="scientific">Carbonactinospora thermoautotrophica</name>
    <dbReference type="NCBI Taxonomy" id="1469144"/>
    <lineage>
        <taxon>Bacteria</taxon>
        <taxon>Bacillati</taxon>
        <taxon>Actinomycetota</taxon>
        <taxon>Actinomycetes</taxon>
        <taxon>Kitasatosporales</taxon>
        <taxon>Carbonactinosporaceae</taxon>
        <taxon>Carbonactinospora</taxon>
    </lineage>
</organism>
<name>A0A132MNG1_9ACTN</name>
<evidence type="ECO:0000313" key="2">
    <source>
        <dbReference type="Proteomes" id="UP000070188"/>
    </source>
</evidence>
<dbReference type="EMBL" id="LAXD01000001">
    <property type="protein sequence ID" value="KWW99388.1"/>
    <property type="molecule type" value="Genomic_DNA"/>
</dbReference>
<dbReference type="PATRIC" id="fig|1469144.10.peg.1142"/>
<comment type="caution">
    <text evidence="1">The sequence shown here is derived from an EMBL/GenBank/DDBJ whole genome shotgun (WGS) entry which is preliminary data.</text>
</comment>
<sequence>MRGEAERSPDLPRDFAELVDGYLGLARFLRADRAALSRPRPIWCRTSRDPPDPGRAPGALPIRYPERTLVDISKS</sequence>
<protein>
    <submittedName>
        <fullName evidence="1">Uncharacterized protein</fullName>
    </submittedName>
</protein>
<proteinExistence type="predicted"/>
<dbReference type="STRING" id="1469144.LI90_1023"/>
<dbReference type="AlphaFoldDB" id="A0A132MNG1"/>
<gene>
    <name evidence="1" type="ORF">LI90_1023</name>
</gene>
<reference evidence="2" key="1">
    <citation type="submission" date="2015-04" db="EMBL/GenBank/DDBJ databases">
        <title>Physiological reanalysis, assessment of diazotrophy, and genome sequences of multiple isolates of Streptomyces thermoautotrophicus.</title>
        <authorList>
            <person name="MacKellar D.C."/>
            <person name="Lieber L."/>
            <person name="Norman J."/>
            <person name="Bolger A."/>
            <person name="Tobin C."/>
            <person name="Murray J.W."/>
            <person name="Chang R."/>
            <person name="Ford T."/>
            <person name="Nguyen P.Q."/>
            <person name="Woodward J."/>
            <person name="Permingeat H."/>
            <person name="Joshi N.S."/>
            <person name="Silver P.A."/>
            <person name="Usadel B."/>
            <person name="Rutherford A.W."/>
            <person name="Friesen M."/>
            <person name="Prell J."/>
        </authorList>
    </citation>
    <scope>NUCLEOTIDE SEQUENCE [LARGE SCALE GENOMIC DNA]</scope>
    <source>
        <strain evidence="2">H1</strain>
    </source>
</reference>
<dbReference type="Proteomes" id="UP000070188">
    <property type="component" value="Unassembled WGS sequence"/>
</dbReference>
<accession>A0A132MNG1</accession>
<keyword evidence="2" id="KW-1185">Reference proteome</keyword>